<organism evidence="4 5">
    <name type="scientific">Thraustotheca clavata</name>
    <dbReference type="NCBI Taxonomy" id="74557"/>
    <lineage>
        <taxon>Eukaryota</taxon>
        <taxon>Sar</taxon>
        <taxon>Stramenopiles</taxon>
        <taxon>Oomycota</taxon>
        <taxon>Saprolegniomycetes</taxon>
        <taxon>Saprolegniales</taxon>
        <taxon>Achlyaceae</taxon>
        <taxon>Thraustotheca</taxon>
    </lineage>
</organism>
<dbReference type="Gene3D" id="1.10.472.10">
    <property type="entry name" value="Cyclin-like"/>
    <property type="match status" value="2"/>
</dbReference>
<dbReference type="PIRSF" id="PIRSF036580">
    <property type="entry name" value="Cyclin_L"/>
    <property type="match status" value="1"/>
</dbReference>
<dbReference type="STRING" id="74557.A0A1V9ZCB3"/>
<name>A0A1V9ZCB3_9STRA</name>
<dbReference type="InterPro" id="IPR036915">
    <property type="entry name" value="Cyclin-like_sf"/>
</dbReference>
<dbReference type="InterPro" id="IPR043198">
    <property type="entry name" value="Cyclin/Ssn8"/>
</dbReference>
<feature type="domain" description="Cyclin-like" evidence="3">
    <location>
        <begin position="24"/>
        <end position="105"/>
    </location>
</feature>
<dbReference type="CDD" id="cd20533">
    <property type="entry name" value="CYCLIN_CCNL_rpt2"/>
    <property type="match status" value="1"/>
</dbReference>
<accession>A0A1V9ZCB3</accession>
<sequence length="410" mass="47934">MDTPSRADGISAMDERIHRFFACELVQEAGVLLSLPPVVLATAQSLLHRFYNAQSLRDFDAFRVAMGSIFVAAKAEEQPRRLRDVVQVFFRMRNRRMGLEMSLLMPNDERFTQWSDWIVMVERQVLIEVGFSIDAMTEHPHKFLLYYVKILDGSKELAQKAWSYVNDSFRIDLCLRFDAHVIACAAVDLAARILKIPLPFKWQKLLEVDEKEMEIVESEMMSIYDIDKVQWIQPLTCVNPYVMIKGEYVGASEDDIPDSIKQENVLEEPTKKISDKNEKFIAENGSESPTLSVDKDDDDKATTLPQKTPSPQRTPSPRRSRSPRREPSPKRSPSPKRESRRRYSSQSRSRETKRRRSPRRRRSSSRSNDRSSRRSKDHSSRYRRSRSRSNDRSSRNRHKSRSRSRIRRHR</sequence>
<dbReference type="SUPFAM" id="SSF47954">
    <property type="entry name" value="Cyclin-like"/>
    <property type="match status" value="2"/>
</dbReference>
<feature type="compositionally biased region" description="Basic and acidic residues" evidence="2">
    <location>
        <begin position="367"/>
        <end position="380"/>
    </location>
</feature>
<dbReference type="AlphaFoldDB" id="A0A1V9ZCB3"/>
<evidence type="ECO:0000256" key="1">
    <source>
        <dbReference type="RuleBase" id="RU000383"/>
    </source>
</evidence>
<feature type="compositionally biased region" description="Basic residues" evidence="2">
    <location>
        <begin position="351"/>
        <end position="364"/>
    </location>
</feature>
<evidence type="ECO:0000313" key="4">
    <source>
        <dbReference type="EMBL" id="OQR95551.1"/>
    </source>
</evidence>
<dbReference type="InterPro" id="IPR006671">
    <property type="entry name" value="Cyclin_N"/>
</dbReference>
<dbReference type="GO" id="GO:0016538">
    <property type="term" value="F:cyclin-dependent protein serine/threonine kinase regulator activity"/>
    <property type="evidence" value="ECO:0007669"/>
    <property type="project" value="InterPro"/>
</dbReference>
<feature type="compositionally biased region" description="Basic and acidic residues" evidence="2">
    <location>
        <begin position="268"/>
        <end position="281"/>
    </location>
</feature>
<dbReference type="Pfam" id="PF00134">
    <property type="entry name" value="Cyclin_N"/>
    <property type="match status" value="1"/>
</dbReference>
<keyword evidence="5" id="KW-1185">Reference proteome</keyword>
<dbReference type="InterPro" id="IPR013763">
    <property type="entry name" value="Cyclin-like_dom"/>
</dbReference>
<protein>
    <submittedName>
        <fullName evidence="4">Cyclin-L1</fullName>
    </submittedName>
</protein>
<feature type="compositionally biased region" description="Basic residues" evidence="2">
    <location>
        <begin position="395"/>
        <end position="410"/>
    </location>
</feature>
<comment type="similarity">
    <text evidence="1">Belongs to the cyclin family.</text>
</comment>
<keyword evidence="1" id="KW-0195">Cyclin</keyword>
<reference evidence="4 5" key="1">
    <citation type="journal article" date="2014" name="Genome Biol. Evol.">
        <title>The secreted proteins of Achlya hypogyna and Thraustotheca clavata identify the ancestral oomycete secretome and reveal gene acquisitions by horizontal gene transfer.</title>
        <authorList>
            <person name="Misner I."/>
            <person name="Blouin N."/>
            <person name="Leonard G."/>
            <person name="Richards T.A."/>
            <person name="Lane C.E."/>
        </authorList>
    </citation>
    <scope>NUCLEOTIDE SEQUENCE [LARGE SCALE GENOMIC DNA]</scope>
    <source>
        <strain evidence="4 5">ATCC 34112</strain>
    </source>
</reference>
<evidence type="ECO:0000256" key="2">
    <source>
        <dbReference type="SAM" id="MobiDB-lite"/>
    </source>
</evidence>
<dbReference type="EMBL" id="JNBS01002088">
    <property type="protein sequence ID" value="OQR95551.1"/>
    <property type="molecule type" value="Genomic_DNA"/>
</dbReference>
<feature type="compositionally biased region" description="Low complexity" evidence="2">
    <location>
        <begin position="305"/>
        <end position="315"/>
    </location>
</feature>
<feature type="domain" description="Cyclin-like" evidence="3">
    <location>
        <begin position="142"/>
        <end position="224"/>
    </location>
</feature>
<dbReference type="OrthoDB" id="10264655at2759"/>
<gene>
    <name evidence="4" type="ORF">THRCLA_22120</name>
</gene>
<comment type="caution">
    <text evidence="4">The sequence shown here is derived from an EMBL/GenBank/DDBJ whole genome shotgun (WGS) entry which is preliminary data.</text>
</comment>
<dbReference type="GO" id="GO:0006357">
    <property type="term" value="P:regulation of transcription by RNA polymerase II"/>
    <property type="evidence" value="ECO:0007669"/>
    <property type="project" value="InterPro"/>
</dbReference>
<evidence type="ECO:0000259" key="3">
    <source>
        <dbReference type="SMART" id="SM00385"/>
    </source>
</evidence>
<dbReference type="CDD" id="cd20532">
    <property type="entry name" value="CYCLIN_CCNL_rpt1"/>
    <property type="match status" value="1"/>
</dbReference>
<feature type="region of interest" description="Disordered" evidence="2">
    <location>
        <begin position="260"/>
        <end position="410"/>
    </location>
</feature>
<dbReference type="SMART" id="SM00385">
    <property type="entry name" value="CYCLIN"/>
    <property type="match status" value="2"/>
</dbReference>
<evidence type="ECO:0000313" key="5">
    <source>
        <dbReference type="Proteomes" id="UP000243217"/>
    </source>
</evidence>
<dbReference type="PANTHER" id="PTHR10026">
    <property type="entry name" value="CYCLIN"/>
    <property type="match status" value="1"/>
</dbReference>
<proteinExistence type="inferred from homology"/>
<dbReference type="Proteomes" id="UP000243217">
    <property type="component" value="Unassembled WGS sequence"/>
</dbReference>